<comment type="cofactor">
    <cofactor evidence="18 19">
        <name>K(+)</name>
        <dbReference type="ChEBI" id="CHEBI:29103"/>
    </cofactor>
    <text evidence="18 19">Binds 1 potassium ion per subunit.</text>
</comment>
<dbReference type="RefSeq" id="WP_090397821.1">
    <property type="nucleotide sequence ID" value="NZ_FNEN01000005.1"/>
</dbReference>
<evidence type="ECO:0000256" key="8">
    <source>
        <dbReference type="ARBA" id="ARBA00022857"/>
    </source>
</evidence>
<feature type="binding site" evidence="18">
    <location>
        <begin position="125"/>
        <end position="131"/>
    </location>
    <ligand>
        <name>(6S)-NADPHX</name>
        <dbReference type="ChEBI" id="CHEBI:64076"/>
    </ligand>
</feature>
<dbReference type="OrthoDB" id="9806925at2"/>
<feature type="binding site" evidence="17">
    <location>
        <position position="367"/>
    </location>
    <ligand>
        <name>(6S)-NADPHX</name>
        <dbReference type="ChEBI" id="CHEBI:64076"/>
    </ligand>
</feature>
<dbReference type="InterPro" id="IPR029056">
    <property type="entry name" value="Ribokinase-like"/>
</dbReference>
<feature type="binding site" evidence="18">
    <location>
        <position position="136"/>
    </location>
    <ligand>
        <name>(6S)-NADPHX</name>
        <dbReference type="ChEBI" id="CHEBI:64076"/>
    </ligand>
</feature>
<proteinExistence type="inferred from homology"/>
<dbReference type="GO" id="GO:0046872">
    <property type="term" value="F:metal ion binding"/>
    <property type="evidence" value="ECO:0007669"/>
    <property type="project" value="UniProtKB-UniRule"/>
</dbReference>
<comment type="cofactor">
    <cofactor evidence="17">
        <name>Mg(2+)</name>
        <dbReference type="ChEBI" id="CHEBI:18420"/>
    </cofactor>
</comment>
<dbReference type="Gene3D" id="3.40.50.10260">
    <property type="entry name" value="YjeF N-terminal domain"/>
    <property type="match status" value="1"/>
</dbReference>
<keyword evidence="9 18" id="KW-0630">Potassium</keyword>
<evidence type="ECO:0000256" key="16">
    <source>
        <dbReference type="ARBA" id="ARBA00049209"/>
    </source>
</evidence>
<reference evidence="22 23" key="1">
    <citation type="submission" date="2016-10" db="EMBL/GenBank/DDBJ databases">
        <authorList>
            <person name="de Groot N.N."/>
        </authorList>
    </citation>
    <scope>NUCLEOTIDE SEQUENCE [LARGE SCALE GENOMIC DNA]</scope>
    <source>
        <strain evidence="22 23">DSM 21771</strain>
    </source>
</reference>
<sequence>MQVVTGKEMGAVDRYAIGELGMPGAMLMENAGRAVATRLLHHYHADEHFLVLIGSGNNGGDGFVVARALKDAERTVNVCVIPPEEKFTGDARRHKQLYENVGYTWSSYDPVYFHKNDVIVDALLGTGIAGEIRKPYREIIQTMNDASKTVVAVDLPSGVPGDESPVPDGALKADRTITLQQPKLSHYTYPARDYYGQTEVAPIGIPPLALEKTVETRRSVWKVADVITHWQPRAASSHKGSHGKVGIIAGSERMPGAAALTAGAAVKSGAGLTTVNTTETAIAAVSARVPEATYFHRESDIESFYENKDAIAIGPGVGVNEKGRDTLATLVDHYQGPIIVDADGIHQLGDMLENVRAREHPLIITPHPGEMAALVGSSPNEINSHRFEIAESFAREYGIYVVLKGPCTLVATPNGDTWINATGNAGLAKGGSGDVLTGMILAFIARTADIQPAISTAVHLHGYTADYLLKQGTPMETMTAADIVQALPASISTLEGASTS</sequence>
<evidence type="ECO:0000256" key="18">
    <source>
        <dbReference type="HAMAP-Rule" id="MF_01966"/>
    </source>
</evidence>
<evidence type="ECO:0000256" key="2">
    <source>
        <dbReference type="ARBA" id="ARBA00000909"/>
    </source>
</evidence>
<accession>A0A1G8N3Y3</accession>
<comment type="similarity">
    <text evidence="18">Belongs to the NnrE/AIBP family.</text>
</comment>
<dbReference type="HAMAP" id="MF_01965">
    <property type="entry name" value="NADHX_dehydratase"/>
    <property type="match status" value="1"/>
</dbReference>
<organism evidence="22 23">
    <name type="scientific">Natribacillus halophilus</name>
    <dbReference type="NCBI Taxonomy" id="549003"/>
    <lineage>
        <taxon>Bacteria</taxon>
        <taxon>Bacillati</taxon>
        <taxon>Bacillota</taxon>
        <taxon>Bacilli</taxon>
        <taxon>Bacillales</taxon>
        <taxon>Bacillaceae</taxon>
        <taxon>Natribacillus</taxon>
    </lineage>
</organism>
<dbReference type="NCBIfam" id="TIGR00197">
    <property type="entry name" value="yjeF_nterm"/>
    <property type="match status" value="1"/>
</dbReference>
<feature type="domain" description="YjeF N-terminal" evidence="21">
    <location>
        <begin position="9"/>
        <end position="211"/>
    </location>
</feature>
<dbReference type="AlphaFoldDB" id="A0A1G8N3Y3"/>
<dbReference type="GO" id="GO:0052856">
    <property type="term" value="F:NAD(P)HX epimerase activity"/>
    <property type="evidence" value="ECO:0007669"/>
    <property type="project" value="UniProtKB-UniRule"/>
</dbReference>
<evidence type="ECO:0000256" key="13">
    <source>
        <dbReference type="ARBA" id="ARBA00023268"/>
    </source>
</evidence>
<feature type="binding site" evidence="18">
    <location>
        <position position="121"/>
    </location>
    <ligand>
        <name>K(+)</name>
        <dbReference type="ChEBI" id="CHEBI:29103"/>
    </ligand>
</feature>
<evidence type="ECO:0000256" key="5">
    <source>
        <dbReference type="ARBA" id="ARBA00022723"/>
    </source>
</evidence>
<dbReference type="PANTHER" id="PTHR12592">
    <property type="entry name" value="ATP-DEPENDENT (S)-NAD(P)H-HYDRATE DEHYDRATASE FAMILY MEMBER"/>
    <property type="match status" value="1"/>
</dbReference>
<feature type="domain" description="YjeF C-terminal" evidence="20">
    <location>
        <begin position="222"/>
        <end position="494"/>
    </location>
</feature>
<feature type="binding site" evidence="17">
    <location>
        <position position="433"/>
    </location>
    <ligand>
        <name>AMP</name>
        <dbReference type="ChEBI" id="CHEBI:456215"/>
    </ligand>
</feature>
<evidence type="ECO:0000256" key="12">
    <source>
        <dbReference type="ARBA" id="ARBA00023239"/>
    </source>
</evidence>
<evidence type="ECO:0000256" key="6">
    <source>
        <dbReference type="ARBA" id="ARBA00022741"/>
    </source>
</evidence>
<dbReference type="PROSITE" id="PS01050">
    <property type="entry name" value="YJEF_C_2"/>
    <property type="match status" value="1"/>
</dbReference>
<dbReference type="SUPFAM" id="SSF53613">
    <property type="entry name" value="Ribokinase-like"/>
    <property type="match status" value="1"/>
</dbReference>
<dbReference type="PIRSF" id="PIRSF017184">
    <property type="entry name" value="Nnr"/>
    <property type="match status" value="1"/>
</dbReference>
<dbReference type="PROSITE" id="PS51383">
    <property type="entry name" value="YJEF_C_3"/>
    <property type="match status" value="1"/>
</dbReference>
<feature type="binding site" evidence="18">
    <location>
        <position position="154"/>
    </location>
    <ligand>
        <name>(6S)-NADPHX</name>
        <dbReference type="ChEBI" id="CHEBI:64076"/>
    </ligand>
</feature>
<dbReference type="InterPro" id="IPR017953">
    <property type="entry name" value="Carbohydrate_kinase_pred_CS"/>
</dbReference>
<evidence type="ECO:0000313" key="23">
    <source>
        <dbReference type="Proteomes" id="UP000198853"/>
    </source>
</evidence>
<gene>
    <name evidence="18" type="primary">nnrE</name>
    <name evidence="17" type="synonym">nnrD</name>
    <name evidence="22" type="ORF">SAMN04488123_105191</name>
</gene>
<keyword evidence="10 17" id="KW-0520">NAD</keyword>
<feature type="binding site" evidence="18">
    <location>
        <begin position="57"/>
        <end position="61"/>
    </location>
    <ligand>
        <name>(6S)-NADPHX</name>
        <dbReference type="ChEBI" id="CHEBI:64076"/>
    </ligand>
</feature>
<dbReference type="EMBL" id="FNEN01000005">
    <property type="protein sequence ID" value="SDI74902.1"/>
    <property type="molecule type" value="Genomic_DNA"/>
</dbReference>
<dbReference type="GO" id="GO:0052855">
    <property type="term" value="F:ADP-dependent NAD(P)H-hydrate dehydratase activity"/>
    <property type="evidence" value="ECO:0007669"/>
    <property type="project" value="UniProtKB-UniRule"/>
</dbReference>
<keyword evidence="13" id="KW-0511">Multifunctional enzyme</keyword>
<dbReference type="Proteomes" id="UP000198853">
    <property type="component" value="Unassembled WGS sequence"/>
</dbReference>
<feature type="binding site" evidence="18">
    <location>
        <position position="157"/>
    </location>
    <ligand>
        <name>K(+)</name>
        <dbReference type="ChEBI" id="CHEBI:29103"/>
    </ligand>
</feature>
<keyword evidence="6 17" id="KW-0547">Nucleotide-binding</keyword>
<dbReference type="Gene3D" id="3.40.1190.20">
    <property type="match status" value="1"/>
</dbReference>
<dbReference type="EC" id="5.1.99.6" evidence="19"/>
<dbReference type="SUPFAM" id="SSF64153">
    <property type="entry name" value="YjeF N-terminal domain-like"/>
    <property type="match status" value="1"/>
</dbReference>
<dbReference type="HAMAP" id="MF_01966">
    <property type="entry name" value="NADHX_epimerase"/>
    <property type="match status" value="1"/>
</dbReference>
<comment type="function">
    <text evidence="18">Catalyzes the epimerization of the S- and R-forms of NAD(P)HX, a damaged form of NAD(P)H that is a result of enzymatic or heat-dependent hydration. This is a prerequisite for the S-specific NAD(P)H-hydrate dehydratase to allow the repair of both epimers of NAD(P)HX.</text>
</comment>
<evidence type="ECO:0000256" key="17">
    <source>
        <dbReference type="HAMAP-Rule" id="MF_01965"/>
    </source>
</evidence>
<dbReference type="PANTHER" id="PTHR12592:SF0">
    <property type="entry name" value="ATP-DEPENDENT (S)-NAD(P)H-HYDRATE DEHYDRATASE"/>
    <property type="match status" value="1"/>
</dbReference>
<evidence type="ECO:0000256" key="14">
    <source>
        <dbReference type="ARBA" id="ARBA00025153"/>
    </source>
</evidence>
<keyword evidence="8 17" id="KW-0521">NADP</keyword>
<dbReference type="EC" id="4.2.1.136" evidence="19"/>
<evidence type="ECO:0000256" key="7">
    <source>
        <dbReference type="ARBA" id="ARBA00022840"/>
    </source>
</evidence>
<comment type="similarity">
    <text evidence="3 19">In the N-terminal section; belongs to the NnrE/AIBP family.</text>
</comment>
<keyword evidence="7 17" id="KW-0067">ATP-binding</keyword>
<name>A0A1G8N3Y3_9BACI</name>
<dbReference type="PROSITE" id="PS51385">
    <property type="entry name" value="YJEF_N"/>
    <property type="match status" value="1"/>
</dbReference>
<comment type="catalytic activity">
    <reaction evidence="1 18 19">
        <text>(6R)-NADHX = (6S)-NADHX</text>
        <dbReference type="Rhea" id="RHEA:32215"/>
        <dbReference type="ChEBI" id="CHEBI:64074"/>
        <dbReference type="ChEBI" id="CHEBI:64075"/>
        <dbReference type="EC" id="5.1.99.6"/>
    </reaction>
</comment>
<feature type="binding site" evidence="17">
    <location>
        <position position="434"/>
    </location>
    <ligand>
        <name>(6S)-NADPHX</name>
        <dbReference type="ChEBI" id="CHEBI:64076"/>
    </ligand>
</feature>
<evidence type="ECO:0000256" key="11">
    <source>
        <dbReference type="ARBA" id="ARBA00023235"/>
    </source>
</evidence>
<evidence type="ECO:0000256" key="15">
    <source>
        <dbReference type="ARBA" id="ARBA00048238"/>
    </source>
</evidence>
<evidence type="ECO:0000256" key="9">
    <source>
        <dbReference type="ARBA" id="ARBA00022958"/>
    </source>
</evidence>
<keyword evidence="5 18" id="KW-0479">Metal-binding</keyword>
<comment type="catalytic activity">
    <reaction evidence="16 17 19">
        <text>(6S)-NADPHX + ADP = AMP + phosphate + NADPH + H(+)</text>
        <dbReference type="Rhea" id="RHEA:32235"/>
        <dbReference type="ChEBI" id="CHEBI:15378"/>
        <dbReference type="ChEBI" id="CHEBI:43474"/>
        <dbReference type="ChEBI" id="CHEBI:57783"/>
        <dbReference type="ChEBI" id="CHEBI:64076"/>
        <dbReference type="ChEBI" id="CHEBI:456215"/>
        <dbReference type="ChEBI" id="CHEBI:456216"/>
        <dbReference type="EC" id="4.2.1.136"/>
    </reaction>
</comment>
<keyword evidence="11 18" id="KW-0413">Isomerase</keyword>
<comment type="function">
    <text evidence="14 19">Bifunctional enzyme that catalyzes the epimerization of the S- and R-forms of NAD(P)HX and the dehydration of the S-form of NAD(P)HX at the expense of ADP, which is converted to AMP. This allows the repair of both epimers of NAD(P)HX, a damaged form of NAD(P)H that is a result of enzymatic or heat-dependent hydration.</text>
</comment>
<comment type="subunit">
    <text evidence="17">Homotetramer.</text>
</comment>
<evidence type="ECO:0000256" key="10">
    <source>
        <dbReference type="ARBA" id="ARBA00023027"/>
    </source>
</evidence>
<dbReference type="GO" id="GO:0110051">
    <property type="term" value="P:metabolite repair"/>
    <property type="evidence" value="ECO:0007669"/>
    <property type="project" value="TreeGrafter"/>
</dbReference>
<dbReference type="InterPro" id="IPR000631">
    <property type="entry name" value="CARKD"/>
</dbReference>
<evidence type="ECO:0000259" key="20">
    <source>
        <dbReference type="PROSITE" id="PS51383"/>
    </source>
</evidence>
<feature type="binding site" evidence="17">
    <location>
        <begin position="404"/>
        <end position="408"/>
    </location>
    <ligand>
        <name>AMP</name>
        <dbReference type="ChEBI" id="CHEBI:456215"/>
    </ligand>
</feature>
<evidence type="ECO:0000313" key="22">
    <source>
        <dbReference type="EMBL" id="SDI74902.1"/>
    </source>
</evidence>
<comment type="similarity">
    <text evidence="4 19">In the C-terminal section; belongs to the NnrD/CARKD family.</text>
</comment>
<feature type="binding site" evidence="18">
    <location>
        <position position="58"/>
    </location>
    <ligand>
        <name>K(+)</name>
        <dbReference type="ChEBI" id="CHEBI:29103"/>
    </ligand>
</feature>
<keyword evidence="12 17" id="KW-0456">Lyase</keyword>
<evidence type="ECO:0000256" key="1">
    <source>
        <dbReference type="ARBA" id="ARBA00000013"/>
    </source>
</evidence>
<comment type="function">
    <text evidence="17">Catalyzes the dehydration of the S-form of NAD(P)HX at the expense of ADP, which is converted to AMP. Together with NAD(P)HX epimerase, which catalyzes the epimerization of the S- and R-forms, the enzyme allows the repair of both epimers of NAD(P)HX, a damaged form of NAD(P)H that is a result of enzymatic or heat-dependent hydration.</text>
</comment>
<evidence type="ECO:0000256" key="19">
    <source>
        <dbReference type="PIRNR" id="PIRNR017184"/>
    </source>
</evidence>
<dbReference type="InterPro" id="IPR004443">
    <property type="entry name" value="YjeF_N_dom"/>
</dbReference>
<feature type="binding site" evidence="17">
    <location>
        <position position="257"/>
    </location>
    <ligand>
        <name>(6S)-NADPHX</name>
        <dbReference type="ChEBI" id="CHEBI:64076"/>
    </ligand>
</feature>
<feature type="binding site" evidence="17">
    <location>
        <position position="316"/>
    </location>
    <ligand>
        <name>(6S)-NADPHX</name>
        <dbReference type="ChEBI" id="CHEBI:64076"/>
    </ligand>
</feature>
<evidence type="ECO:0000256" key="4">
    <source>
        <dbReference type="ARBA" id="ARBA00009524"/>
    </source>
</evidence>
<comment type="catalytic activity">
    <reaction evidence="15 17 19">
        <text>(6S)-NADHX + ADP = AMP + phosphate + NADH + H(+)</text>
        <dbReference type="Rhea" id="RHEA:32223"/>
        <dbReference type="ChEBI" id="CHEBI:15378"/>
        <dbReference type="ChEBI" id="CHEBI:43474"/>
        <dbReference type="ChEBI" id="CHEBI:57945"/>
        <dbReference type="ChEBI" id="CHEBI:64074"/>
        <dbReference type="ChEBI" id="CHEBI:456215"/>
        <dbReference type="ChEBI" id="CHEBI:456216"/>
        <dbReference type="EC" id="4.2.1.136"/>
    </reaction>
</comment>
<evidence type="ECO:0000259" key="21">
    <source>
        <dbReference type="PROSITE" id="PS51385"/>
    </source>
</evidence>
<comment type="catalytic activity">
    <reaction evidence="2 18 19">
        <text>(6R)-NADPHX = (6S)-NADPHX</text>
        <dbReference type="Rhea" id="RHEA:32227"/>
        <dbReference type="ChEBI" id="CHEBI:64076"/>
        <dbReference type="ChEBI" id="CHEBI:64077"/>
        <dbReference type="EC" id="5.1.99.6"/>
    </reaction>
</comment>
<comment type="similarity">
    <text evidence="17">Belongs to the NnrD/CARKD family.</text>
</comment>
<dbReference type="Pfam" id="PF03853">
    <property type="entry name" value="YjeF_N"/>
    <property type="match status" value="1"/>
</dbReference>
<protein>
    <recommendedName>
        <fullName evidence="19">Bifunctional NAD(P)H-hydrate repair enzyme</fullName>
    </recommendedName>
    <alternativeName>
        <fullName evidence="19">Nicotinamide nucleotide repair protein</fullName>
    </alternativeName>
    <domain>
        <recommendedName>
            <fullName evidence="19">ADP-dependent (S)-NAD(P)H-hydrate dehydratase</fullName>
            <ecNumber evidence="19">4.2.1.136</ecNumber>
        </recommendedName>
        <alternativeName>
            <fullName evidence="19">ADP-dependent NAD(P)HX dehydratase</fullName>
        </alternativeName>
    </domain>
    <domain>
        <recommendedName>
            <fullName evidence="19">NAD(P)H-hydrate epimerase</fullName>
            <ecNumber evidence="19">5.1.99.6</ecNumber>
        </recommendedName>
    </domain>
</protein>
<dbReference type="InterPro" id="IPR030677">
    <property type="entry name" value="Nnr"/>
</dbReference>
<dbReference type="GO" id="GO:0005524">
    <property type="term" value="F:ATP binding"/>
    <property type="evidence" value="ECO:0007669"/>
    <property type="project" value="UniProtKB-UniRule"/>
</dbReference>
<dbReference type="InterPro" id="IPR036652">
    <property type="entry name" value="YjeF_N_dom_sf"/>
</dbReference>
<evidence type="ECO:0000256" key="3">
    <source>
        <dbReference type="ARBA" id="ARBA00006001"/>
    </source>
</evidence>
<keyword evidence="23" id="KW-1185">Reference proteome</keyword>
<dbReference type="Pfam" id="PF01256">
    <property type="entry name" value="Carb_kinase"/>
    <property type="match status" value="1"/>
</dbReference>
<dbReference type="NCBIfam" id="TIGR00196">
    <property type="entry name" value="yjeF_cterm"/>
    <property type="match status" value="1"/>
</dbReference>
<dbReference type="CDD" id="cd01171">
    <property type="entry name" value="YXKO-related"/>
    <property type="match status" value="1"/>
</dbReference>
<dbReference type="GO" id="GO:0046496">
    <property type="term" value="P:nicotinamide nucleotide metabolic process"/>
    <property type="evidence" value="ECO:0007669"/>
    <property type="project" value="UniProtKB-UniRule"/>
</dbReference>